<feature type="compositionally biased region" description="Polar residues" evidence="12">
    <location>
        <begin position="335"/>
        <end position="354"/>
    </location>
</feature>
<evidence type="ECO:0000256" key="7">
    <source>
        <dbReference type="ARBA" id="ARBA00034691"/>
    </source>
</evidence>
<dbReference type="EMBL" id="ADBL01001619">
    <property type="status" value="NOT_ANNOTATED_CDS"/>
    <property type="molecule type" value="Genomic_DNA"/>
</dbReference>
<feature type="region of interest" description="Disordered" evidence="12">
    <location>
        <begin position="289"/>
        <end position="387"/>
    </location>
</feature>
<evidence type="ECO:0000313" key="16">
    <source>
        <dbReference type="Proteomes" id="UP000011715"/>
    </source>
</evidence>
<evidence type="ECO:0000256" key="1">
    <source>
        <dbReference type="ARBA" id="ARBA00006914"/>
    </source>
</evidence>
<reference evidence="15" key="5">
    <citation type="submission" date="2015-06" db="UniProtKB">
        <authorList>
            <consortium name="EnsemblFungi"/>
        </authorList>
    </citation>
    <scope>IDENTIFICATION</scope>
    <source>
        <strain evidence="15">ATCC 64411</strain>
    </source>
</reference>
<feature type="domain" description="AAA+ ATPase" evidence="13">
    <location>
        <begin position="985"/>
        <end position="1140"/>
    </location>
</feature>
<dbReference type="InterPro" id="IPR050168">
    <property type="entry name" value="AAA_ATPase_domain"/>
</dbReference>
<evidence type="ECO:0000256" key="3">
    <source>
        <dbReference type="ARBA" id="ARBA00022741"/>
    </source>
</evidence>
<dbReference type="GO" id="GO:0005829">
    <property type="term" value="C:cytosol"/>
    <property type="evidence" value="ECO:0007669"/>
    <property type="project" value="TreeGrafter"/>
</dbReference>
<dbReference type="InterPro" id="IPR056995">
    <property type="entry name" value="PEX6_4th_dom"/>
</dbReference>
<keyword evidence="2" id="KW-0962">Peroxisome biogenesis</keyword>
<dbReference type="CDD" id="cd19527">
    <property type="entry name" value="RecA-like_PEX6_r2"/>
    <property type="match status" value="1"/>
</dbReference>
<dbReference type="InterPro" id="IPR027417">
    <property type="entry name" value="P-loop_NTPase"/>
</dbReference>
<dbReference type="EMBL" id="GL876970">
    <property type="protein sequence ID" value="KLU87695.1"/>
    <property type="molecule type" value="Genomic_DNA"/>
</dbReference>
<dbReference type="Gene3D" id="3.40.50.300">
    <property type="entry name" value="P-loop containing nucleotide triphosphate hydrolases"/>
    <property type="match status" value="2"/>
</dbReference>
<dbReference type="FunFam" id="3.40.50.300:FF:000109">
    <property type="entry name" value="Peroxisomal biogenesis factor 6"/>
    <property type="match status" value="1"/>
</dbReference>
<dbReference type="PROSITE" id="PS00674">
    <property type="entry name" value="AAA"/>
    <property type="match status" value="1"/>
</dbReference>
<dbReference type="PANTHER" id="PTHR23077">
    <property type="entry name" value="AAA-FAMILY ATPASE"/>
    <property type="match status" value="1"/>
</dbReference>
<dbReference type="Pfam" id="PF00004">
    <property type="entry name" value="AAA"/>
    <property type="match status" value="2"/>
</dbReference>
<dbReference type="Proteomes" id="UP000011715">
    <property type="component" value="Unassembled WGS sequence"/>
</dbReference>
<dbReference type="STRING" id="644358.A0A0C4E2P9"/>
<organism evidence="15 16">
    <name type="scientific">Magnaporthiopsis poae (strain ATCC 64411 / 73-15)</name>
    <name type="common">Kentucky bluegrass fungus</name>
    <name type="synonym">Magnaporthe poae</name>
    <dbReference type="NCBI Taxonomy" id="644358"/>
    <lineage>
        <taxon>Eukaryota</taxon>
        <taxon>Fungi</taxon>
        <taxon>Dikarya</taxon>
        <taxon>Ascomycota</taxon>
        <taxon>Pezizomycotina</taxon>
        <taxon>Sordariomycetes</taxon>
        <taxon>Sordariomycetidae</taxon>
        <taxon>Magnaporthales</taxon>
        <taxon>Magnaporthaceae</taxon>
        <taxon>Magnaporthiopsis</taxon>
    </lineage>
</organism>
<evidence type="ECO:0000256" key="12">
    <source>
        <dbReference type="SAM" id="MobiDB-lite"/>
    </source>
</evidence>
<dbReference type="EnsemblFungi" id="MAPG_06689T0">
    <property type="protein sequence ID" value="MAPG_06689T0"/>
    <property type="gene ID" value="MAPG_06689"/>
</dbReference>
<proteinExistence type="inferred from homology"/>
<dbReference type="Pfam" id="PF23120">
    <property type="entry name" value="PEX6_N"/>
    <property type="match status" value="1"/>
</dbReference>
<dbReference type="SUPFAM" id="SSF52540">
    <property type="entry name" value="P-loop containing nucleoside triphosphate hydrolases"/>
    <property type="match status" value="2"/>
</dbReference>
<comment type="similarity">
    <text evidence="1">Belongs to the AAA ATPase family.</text>
</comment>
<feature type="region of interest" description="Disordered" evidence="12">
    <location>
        <begin position="242"/>
        <end position="277"/>
    </location>
</feature>
<dbReference type="GO" id="GO:0005524">
    <property type="term" value="F:ATP binding"/>
    <property type="evidence" value="ECO:0007669"/>
    <property type="project" value="UniProtKB-KW"/>
</dbReference>
<keyword evidence="16" id="KW-1185">Reference proteome</keyword>
<keyword evidence="4" id="KW-0378">Hydrolase</keyword>
<dbReference type="GO" id="GO:0005778">
    <property type="term" value="C:peroxisomal membrane"/>
    <property type="evidence" value="ECO:0007669"/>
    <property type="project" value="UniProtKB-SubCell"/>
</dbReference>
<reference evidence="14" key="1">
    <citation type="submission" date="2010-05" db="EMBL/GenBank/DDBJ databases">
        <title>The Genome Sequence of Magnaporthe poae strain ATCC 64411.</title>
        <authorList>
            <consortium name="The Broad Institute Genome Sequencing Platform"/>
            <consortium name="Broad Institute Genome Sequencing Center for Infectious Disease"/>
            <person name="Ma L.-J."/>
            <person name="Dead R."/>
            <person name="Young S."/>
            <person name="Zeng Q."/>
            <person name="Koehrsen M."/>
            <person name="Alvarado L."/>
            <person name="Berlin A."/>
            <person name="Chapman S.B."/>
            <person name="Chen Z."/>
            <person name="Freedman E."/>
            <person name="Gellesch M."/>
            <person name="Goldberg J."/>
            <person name="Griggs A."/>
            <person name="Gujja S."/>
            <person name="Heilman E.R."/>
            <person name="Heiman D."/>
            <person name="Hepburn T."/>
            <person name="Howarth C."/>
            <person name="Jen D."/>
            <person name="Larson L."/>
            <person name="Mehta T."/>
            <person name="Neiman D."/>
            <person name="Pearson M."/>
            <person name="Roberts A."/>
            <person name="Saif S."/>
            <person name="Shea T."/>
            <person name="Shenoy N."/>
            <person name="Sisk P."/>
            <person name="Stolte C."/>
            <person name="Sykes S."/>
            <person name="Walk T."/>
            <person name="White J."/>
            <person name="Yandava C."/>
            <person name="Haas B."/>
            <person name="Nusbaum C."/>
            <person name="Birren B."/>
        </authorList>
    </citation>
    <scope>NUCLEOTIDE SEQUENCE</scope>
    <source>
        <strain evidence="14">ATCC 64411</strain>
    </source>
</reference>
<comment type="subcellular location">
    <subcellularLocation>
        <location evidence="7">Peroxisome membrane</location>
        <topology evidence="7">Peripheral membrane protein</topology>
        <orientation evidence="7">Cytoplasmic side</orientation>
    </subcellularLocation>
</comment>
<dbReference type="EMBL" id="ADBL01001618">
    <property type="status" value="NOT_ANNOTATED_CDS"/>
    <property type="molecule type" value="Genomic_DNA"/>
</dbReference>
<dbReference type="OrthoDB" id="5553750at2759"/>
<keyword evidence="6" id="KW-0472">Membrane</keyword>
<dbReference type="InterPro" id="IPR003960">
    <property type="entry name" value="ATPase_AAA_CS"/>
</dbReference>
<dbReference type="GO" id="GO:0016558">
    <property type="term" value="P:protein import into peroxisome matrix"/>
    <property type="evidence" value="ECO:0007669"/>
    <property type="project" value="TreeGrafter"/>
</dbReference>
<name>A0A0C4E2P9_MAGP6</name>
<feature type="region of interest" description="Disordered" evidence="12">
    <location>
        <begin position="1274"/>
        <end position="1380"/>
    </location>
</feature>
<evidence type="ECO:0000256" key="8">
    <source>
        <dbReference type="ARBA" id="ARBA00034811"/>
    </source>
</evidence>
<dbReference type="SMART" id="SM00382">
    <property type="entry name" value="AAA"/>
    <property type="match status" value="1"/>
</dbReference>
<evidence type="ECO:0000256" key="9">
    <source>
        <dbReference type="ARBA" id="ARBA00034920"/>
    </source>
</evidence>
<dbReference type="Pfam" id="PF23315">
    <property type="entry name" value="PEX6_4th"/>
    <property type="match status" value="1"/>
</dbReference>
<dbReference type="FunFam" id="1.10.8.60:FF:000039">
    <property type="entry name" value="peroxisome biogenesis factor 6"/>
    <property type="match status" value="1"/>
</dbReference>
<dbReference type="OMA" id="KIMLCEP"/>
<evidence type="ECO:0000256" key="2">
    <source>
        <dbReference type="ARBA" id="ARBA00022593"/>
    </source>
</evidence>
<reference evidence="16" key="2">
    <citation type="submission" date="2010-05" db="EMBL/GenBank/DDBJ databases">
        <title>The genome sequence of Magnaporthe poae strain ATCC 64411.</title>
        <authorList>
            <person name="Ma L.-J."/>
            <person name="Dead R."/>
            <person name="Young S."/>
            <person name="Zeng Q."/>
            <person name="Koehrsen M."/>
            <person name="Alvarado L."/>
            <person name="Berlin A."/>
            <person name="Chapman S.B."/>
            <person name="Chen Z."/>
            <person name="Freedman E."/>
            <person name="Gellesch M."/>
            <person name="Goldberg J."/>
            <person name="Griggs A."/>
            <person name="Gujja S."/>
            <person name="Heilman E.R."/>
            <person name="Heiman D."/>
            <person name="Hepburn T."/>
            <person name="Howarth C."/>
            <person name="Jen D."/>
            <person name="Larson L."/>
            <person name="Mehta T."/>
            <person name="Neiman D."/>
            <person name="Pearson M."/>
            <person name="Roberts A."/>
            <person name="Saif S."/>
            <person name="Shea T."/>
            <person name="Shenoy N."/>
            <person name="Sisk P."/>
            <person name="Stolte C."/>
            <person name="Sykes S."/>
            <person name="Walk T."/>
            <person name="White J."/>
            <person name="Yandava C."/>
            <person name="Haas B."/>
            <person name="Nusbaum C."/>
            <person name="Birren B."/>
        </authorList>
    </citation>
    <scope>NUCLEOTIDE SEQUENCE [LARGE SCALE GENOMIC DNA]</scope>
    <source>
        <strain evidence="16">ATCC 64411 / 73-15</strain>
    </source>
</reference>
<evidence type="ECO:0000256" key="6">
    <source>
        <dbReference type="ARBA" id="ARBA00023136"/>
    </source>
</evidence>
<evidence type="ECO:0000259" key="13">
    <source>
        <dbReference type="SMART" id="SM00382"/>
    </source>
</evidence>
<feature type="compositionally biased region" description="Low complexity" evidence="12">
    <location>
        <begin position="300"/>
        <end position="313"/>
    </location>
</feature>
<reference evidence="14" key="3">
    <citation type="submission" date="2011-03" db="EMBL/GenBank/DDBJ databases">
        <title>Annotation of Magnaporthe poae ATCC 64411.</title>
        <authorList>
            <person name="Ma L.-J."/>
            <person name="Dead R."/>
            <person name="Young S.K."/>
            <person name="Zeng Q."/>
            <person name="Gargeya S."/>
            <person name="Fitzgerald M."/>
            <person name="Haas B."/>
            <person name="Abouelleil A."/>
            <person name="Alvarado L."/>
            <person name="Arachchi H.M."/>
            <person name="Berlin A."/>
            <person name="Brown A."/>
            <person name="Chapman S.B."/>
            <person name="Chen Z."/>
            <person name="Dunbar C."/>
            <person name="Freedman E."/>
            <person name="Gearin G."/>
            <person name="Gellesch M."/>
            <person name="Goldberg J."/>
            <person name="Griggs A."/>
            <person name="Gujja S."/>
            <person name="Heiman D."/>
            <person name="Howarth C."/>
            <person name="Larson L."/>
            <person name="Lui A."/>
            <person name="MacDonald P.J.P."/>
            <person name="Mehta T."/>
            <person name="Montmayeur A."/>
            <person name="Murphy C."/>
            <person name="Neiman D."/>
            <person name="Pearson M."/>
            <person name="Priest M."/>
            <person name="Roberts A."/>
            <person name="Saif S."/>
            <person name="Shea T."/>
            <person name="Shenoy N."/>
            <person name="Sisk P."/>
            <person name="Stolte C."/>
            <person name="Sykes S."/>
            <person name="Yandava C."/>
            <person name="Wortman J."/>
            <person name="Nusbaum C."/>
            <person name="Birren B."/>
        </authorList>
    </citation>
    <scope>NUCLEOTIDE SEQUENCE</scope>
    <source>
        <strain evidence="14">ATCC 64411</strain>
    </source>
</reference>
<dbReference type="InterPro" id="IPR003593">
    <property type="entry name" value="AAA+_ATPase"/>
</dbReference>
<evidence type="ECO:0000256" key="11">
    <source>
        <dbReference type="ARBA" id="ARBA00062700"/>
    </source>
</evidence>
<evidence type="ECO:0000313" key="14">
    <source>
        <dbReference type="EMBL" id="KLU87695.1"/>
    </source>
</evidence>
<accession>A0A0C4E2P9</accession>
<evidence type="ECO:0000256" key="10">
    <source>
        <dbReference type="ARBA" id="ARBA00048778"/>
    </source>
</evidence>
<feature type="compositionally biased region" description="Acidic residues" evidence="12">
    <location>
        <begin position="314"/>
        <end position="329"/>
    </location>
</feature>
<evidence type="ECO:0000256" key="4">
    <source>
        <dbReference type="ARBA" id="ARBA00022801"/>
    </source>
</evidence>
<gene>
    <name evidence="14" type="ORF">MAPG_06689</name>
</gene>
<protein>
    <recommendedName>
        <fullName evidence="8">Peroxisomal ATPase PEX6</fullName>
    </recommendedName>
    <alternativeName>
        <fullName evidence="9">Peroxin-6</fullName>
    </alternativeName>
</protein>
<evidence type="ECO:0000313" key="15">
    <source>
        <dbReference type="EnsemblFungi" id="MAPG_06689T0"/>
    </source>
</evidence>
<evidence type="ECO:0000256" key="5">
    <source>
        <dbReference type="ARBA" id="ARBA00022840"/>
    </source>
</evidence>
<dbReference type="InterPro" id="IPR047533">
    <property type="entry name" value="RecA-like_PEX6_r2"/>
</dbReference>
<comment type="catalytic activity">
    <reaction evidence="10">
        <text>ATP + H2O = ADP + phosphate + H(+)</text>
        <dbReference type="Rhea" id="RHEA:13065"/>
        <dbReference type="ChEBI" id="CHEBI:15377"/>
        <dbReference type="ChEBI" id="CHEBI:15378"/>
        <dbReference type="ChEBI" id="CHEBI:30616"/>
        <dbReference type="ChEBI" id="CHEBI:43474"/>
        <dbReference type="ChEBI" id="CHEBI:456216"/>
    </reaction>
    <physiologicalReaction direction="left-to-right" evidence="10">
        <dbReference type="Rhea" id="RHEA:13066"/>
    </physiologicalReaction>
</comment>
<comment type="subunit">
    <text evidence="11">Interacts with PEX1; forming the PEX1-PEX6 AAA ATPase complex, which is composed of a heterohexamer formed by a trimer of PEX1-PEX6 dimers.</text>
</comment>
<dbReference type="PANTHER" id="PTHR23077:SF9">
    <property type="entry name" value="PEROXISOMAL ATPASE PEX6"/>
    <property type="match status" value="1"/>
</dbReference>
<keyword evidence="3" id="KW-0547">Nucleotide-binding</keyword>
<sequence>MDAAPALACRKRRRRRREDKLPISARLALDDHLRSDVGILSEDLFADLFPHLRNQPQDLGEVHYVAIAPWMPDASPETTDWTIVPVTKSTALSHSTVQFSPSDSSLVLQNFATTLERVAPSKLSSHSRSGIDILVVDAVALSLDTVFVSLDGDLAKRLGNGEGTFFRDHPEASTIGKGDASAAATSELRLATALRAALGTLRVVHSGDLFPLPLPPHPITHVPPNPGRVTLCEPVAQGVLSPKTKIIVSPSRSRPKGNRDRASGRPGGMLDGVTEADEDTANDQFYSAAEERDKLEVNDSAVESSATTSASETDLSEGDNDDLSDDSVDDMISLQTPALPQPTASGLSTMQPGTPMTVGRGRKTNGMTTPGSVFSSFTATTARPDRPRGRLFKAQGLVKPIPAELLHPKPTPEDDEEAHVYVDVSNLSRIGCFSGDWVRVEASAAPPANGFGPFALGSFGEPDGQEPAWRPARVFGLPEGYSRRPVSRIPSSKHGGRSLSFFESQVQKPTSPLAYASPLLLANLDSPSHLRLLPLKRAIAHHHGGGPHSQAAAVMQPPYARDVVIQQVRTPVSSSRDLEMAVMAGLKWYFEKKLRVIKAGDLIAVPIDTQLGRTMKEASSGEGSAIDDILSLAAGSANTKAPDGRGLNLDEVAWFRVSHLQAQKHDGSEAEQDEALWGSAACVETSMAHLESSGMVNGRVPGVKASTWQYYLGILNPPSGVLGSPPVAICEPRPSYISPLRRRVRELLAAATSKRAIHLKAPPVAILLVSTQRNIGKARLATDACRDIGLHTFTVDAFDILSEGGAGGSDVKTDGTLKARAERALSCGPECCALLIRHVEALTAERMTATMRGILSDARVLIATTTEPDKIPDGVRGLFTHELDMSAPDEGEREGILRSIVDQRGLALDTGVDLGAVALKTAALGDLDTAVDAARKNFADAIGAPKIPNVTWDDVGGLSNVKEAVKETIQLPLERPELFAKGMKKRSGILFYGPPGTGKTLLAKAIATEYSLNFFSVKGPELLNMYIGESEANVRRVFQRARDARPCVVFFDELDSVAPKRGNQGDSGGVMDRIVSQLLAELDGMSSGGGGGGGGGDDDDDGSSAGGVFVIGATNRPDLLDQALLRPGRFDKLLYLGVSDTHEKQLRIMEALTRKFTLHPSVSLKAVSEKLPFTYTGADFYALCSDAMLKAVTRQASRVDAKIKTLNAEREASAGGGGGRPPISTAYFFDHYAEPEDVAVMVMEHDFMEAHRELIPSVSAGELAHYERVRATFEGGRDKQQQNQQQDNGLLPRAPVRSVSSSSSVKGKGKALMAAAPVLGKGKGKAVAPSSSDDDDETVSGDGYRPGSANGSVRARGKGKAAATTDHLDGSGGDDEGLYD</sequence>
<dbReference type="VEuPathDB" id="FungiDB:MAPG_06689"/>
<reference evidence="15" key="4">
    <citation type="journal article" date="2015" name="G3 (Bethesda)">
        <title>Genome sequences of three phytopathogenic species of the Magnaporthaceae family of fungi.</title>
        <authorList>
            <person name="Okagaki L.H."/>
            <person name="Nunes C.C."/>
            <person name="Sailsbery J."/>
            <person name="Clay B."/>
            <person name="Brown D."/>
            <person name="John T."/>
            <person name="Oh Y."/>
            <person name="Young N."/>
            <person name="Fitzgerald M."/>
            <person name="Haas B.J."/>
            <person name="Zeng Q."/>
            <person name="Young S."/>
            <person name="Adiconis X."/>
            <person name="Fan L."/>
            <person name="Levin J.Z."/>
            <person name="Mitchell T.K."/>
            <person name="Okubara P.A."/>
            <person name="Farman M.L."/>
            <person name="Kohn L.M."/>
            <person name="Birren B."/>
            <person name="Ma L.-J."/>
            <person name="Dean R.A."/>
        </authorList>
    </citation>
    <scope>NUCLEOTIDE SEQUENCE</scope>
    <source>
        <strain evidence="15">ATCC 64411 / 73-15</strain>
    </source>
</reference>
<dbReference type="InterPro" id="IPR003959">
    <property type="entry name" value="ATPase_AAA_core"/>
</dbReference>
<dbReference type="GO" id="GO:0016887">
    <property type="term" value="F:ATP hydrolysis activity"/>
    <property type="evidence" value="ECO:0007669"/>
    <property type="project" value="InterPro"/>
</dbReference>
<feature type="compositionally biased region" description="Polar residues" evidence="12">
    <location>
        <begin position="365"/>
        <end position="381"/>
    </location>
</feature>
<keyword evidence="5" id="KW-0067">ATP-binding</keyword>
<dbReference type="Gene3D" id="1.10.8.60">
    <property type="match status" value="1"/>
</dbReference>
<dbReference type="eggNOG" id="KOG0736">
    <property type="taxonomic scope" value="Eukaryota"/>
</dbReference>